<keyword evidence="4" id="KW-1185">Reference proteome</keyword>
<dbReference type="InterPro" id="IPR011009">
    <property type="entry name" value="Kinase-like_dom_sf"/>
</dbReference>
<dbReference type="PROSITE" id="PS00108">
    <property type="entry name" value="PROTEIN_KINASE_ST"/>
    <property type="match status" value="1"/>
</dbReference>
<dbReference type="InterPro" id="IPR000719">
    <property type="entry name" value="Prot_kinase_dom"/>
</dbReference>
<protein>
    <recommendedName>
        <fullName evidence="2">Protein kinase domain-containing protein</fullName>
    </recommendedName>
</protein>
<dbReference type="OrthoDB" id="540444at2759"/>
<evidence type="ECO:0000313" key="3">
    <source>
        <dbReference type="EMBL" id="KXZ48326.1"/>
    </source>
</evidence>
<dbReference type="Gene3D" id="1.10.510.10">
    <property type="entry name" value="Transferase(Phosphotransferase) domain 1"/>
    <property type="match status" value="1"/>
</dbReference>
<dbReference type="Gene3D" id="2.100.10.30">
    <property type="entry name" value="Jacalin-like lectin domain"/>
    <property type="match status" value="1"/>
</dbReference>
<dbReference type="PANTHER" id="PTHR44329:SF214">
    <property type="entry name" value="PROTEIN KINASE DOMAIN-CONTAINING PROTEIN"/>
    <property type="match status" value="1"/>
</dbReference>
<dbReference type="PROSITE" id="PS50011">
    <property type="entry name" value="PROTEIN_KINASE_DOM"/>
    <property type="match status" value="1"/>
</dbReference>
<dbReference type="InterPro" id="IPR036404">
    <property type="entry name" value="Jacalin-like_lectin_dom_sf"/>
</dbReference>
<dbReference type="GO" id="GO:0005524">
    <property type="term" value="F:ATP binding"/>
    <property type="evidence" value="ECO:0007669"/>
    <property type="project" value="InterPro"/>
</dbReference>
<comment type="caution">
    <text evidence="3">The sequence shown here is derived from an EMBL/GenBank/DDBJ whole genome shotgun (WGS) entry which is preliminary data.</text>
</comment>
<dbReference type="GO" id="GO:0004674">
    <property type="term" value="F:protein serine/threonine kinase activity"/>
    <property type="evidence" value="ECO:0007669"/>
    <property type="project" value="TreeGrafter"/>
</dbReference>
<dbReference type="EMBL" id="LSYV01000029">
    <property type="protein sequence ID" value="KXZ48326.1"/>
    <property type="molecule type" value="Genomic_DNA"/>
</dbReference>
<name>A0A150GER9_GONPE</name>
<dbReference type="AlphaFoldDB" id="A0A150GER9"/>
<evidence type="ECO:0000259" key="2">
    <source>
        <dbReference type="PROSITE" id="PS50011"/>
    </source>
</evidence>
<dbReference type="PANTHER" id="PTHR44329">
    <property type="entry name" value="SERINE/THREONINE-PROTEIN KINASE TNNI3K-RELATED"/>
    <property type="match status" value="1"/>
</dbReference>
<reference evidence="4" key="1">
    <citation type="journal article" date="2016" name="Nat. Commun.">
        <title>The Gonium pectorale genome demonstrates co-option of cell cycle regulation during the evolution of multicellularity.</title>
        <authorList>
            <person name="Hanschen E.R."/>
            <person name="Marriage T.N."/>
            <person name="Ferris P.J."/>
            <person name="Hamaji T."/>
            <person name="Toyoda A."/>
            <person name="Fujiyama A."/>
            <person name="Neme R."/>
            <person name="Noguchi H."/>
            <person name="Minakuchi Y."/>
            <person name="Suzuki M."/>
            <person name="Kawai-Toyooka H."/>
            <person name="Smith D.R."/>
            <person name="Sparks H."/>
            <person name="Anderson J."/>
            <person name="Bakaric R."/>
            <person name="Luria V."/>
            <person name="Karger A."/>
            <person name="Kirschner M.W."/>
            <person name="Durand P.M."/>
            <person name="Michod R.E."/>
            <person name="Nozaki H."/>
            <person name="Olson B.J."/>
        </authorList>
    </citation>
    <scope>NUCLEOTIDE SEQUENCE [LARGE SCALE GENOMIC DNA]</scope>
    <source>
        <strain evidence="4">NIES-2863</strain>
    </source>
</reference>
<sequence length="1025" mass="109026">MSPIAAQQALSSARWYERYLEAASQPSAYRLGPQGSGLELVRSEWAVGGVSGGAGGIEFDDSEQFWMHGPVTSAFFRGGSHMLYALKPVRQDDGLDTWELYRNQSSLHDFYGVRGPASEDGLPFEAFQVGPYFDYIVDVLICYKSDVEVERLFWVTRTGRQYQLGRGPCTHVLRERAPPGGCLAGFAGRYLNASAFPPRGQDASYLPVIQQLRLIWAAPKDAGPPKSSFHMAPWPPEQRFCRNESLAKPALMRSGQFSCGLTTATLCASNQCCGTSDLPPGYRKCRADKEACQFNCLAGYGMCGAVPEQPFVQFIQRAAPFDQPPTVYFLKLEEQTDYQSALSYCRALLFWVAADPAHVEGAPDYACTRAMYGQPRTGDYFTNMFFQSSCNDKALMICKASGALDISPLAAQAAAQPQGGTRTWKPGHHTLSLSRRIGSGPFFGSCLFSSVPRPGNMTTPTGPDQDAWLPGPSLDMQQPIASIGVSVATTSPFAINTTFDVTEQIVGIRLAFGAAAQAAPGDPTATDNNINSDGTSGASAAATVTLGDVASDGWSTFLLAEGEVVTAVSGCAGGYVERLVLHTSGSRLWTAPWSRTSLCSASFLEAAPPGGYLVGLQGYTGYYVEALRRVLKVPFLIKITPTAASRHIGGEPQTTGELRAAAGGSGNGSCMDVVPVPTSQDSTSTSSSDQQLRVKLGRNLLIDWDSFLGRGAAGIVRRGTLHAPGGPIPVAVKLLDAPGMGIHPSEGGVHLREGGSDPTGRFRSLAHEVHVLSRLNHPNIVRYYGACLQPPHPFVVEELMATPLSRLIHAKAPGGGPLHEYDLVQMLHIARDVAAGLAYLHPTVVHRDLKPGNVLLDAEGAAKIADFGLARFKHGTFLPTTEAEVGTAAYMAPELFTPDGADCKVTDRADVYSLGMLIYEMATRRRPWASTVNAAIGYLVAVQGHRPQLPPADDPLCPPAIRALLERCWAANPAERPSSAELVKRLTLLIMAAGGGGAGGGGGQQQPQQGPGGGSNAAGHGKVGS</sequence>
<evidence type="ECO:0000256" key="1">
    <source>
        <dbReference type="SAM" id="MobiDB-lite"/>
    </source>
</evidence>
<dbReference type="InterPro" id="IPR008271">
    <property type="entry name" value="Ser/Thr_kinase_AS"/>
</dbReference>
<dbReference type="SMART" id="SM00220">
    <property type="entry name" value="S_TKc"/>
    <property type="match status" value="1"/>
</dbReference>
<evidence type="ECO:0000313" key="4">
    <source>
        <dbReference type="Proteomes" id="UP000075714"/>
    </source>
</evidence>
<gene>
    <name evidence="3" type="ORF">GPECTOR_28g732</name>
</gene>
<dbReference type="InterPro" id="IPR051681">
    <property type="entry name" value="Ser/Thr_Kinases-Pseudokinases"/>
</dbReference>
<proteinExistence type="predicted"/>
<dbReference type="Pfam" id="PF00069">
    <property type="entry name" value="Pkinase"/>
    <property type="match status" value="1"/>
</dbReference>
<feature type="domain" description="Protein kinase" evidence="2">
    <location>
        <begin position="702"/>
        <end position="989"/>
    </location>
</feature>
<dbReference type="CDD" id="cd13999">
    <property type="entry name" value="STKc_MAP3K-like"/>
    <property type="match status" value="1"/>
</dbReference>
<accession>A0A150GER9</accession>
<dbReference type="SUPFAM" id="SSF56112">
    <property type="entry name" value="Protein kinase-like (PK-like)"/>
    <property type="match status" value="1"/>
</dbReference>
<organism evidence="3 4">
    <name type="scientific">Gonium pectorale</name>
    <name type="common">Green alga</name>
    <dbReference type="NCBI Taxonomy" id="33097"/>
    <lineage>
        <taxon>Eukaryota</taxon>
        <taxon>Viridiplantae</taxon>
        <taxon>Chlorophyta</taxon>
        <taxon>core chlorophytes</taxon>
        <taxon>Chlorophyceae</taxon>
        <taxon>CS clade</taxon>
        <taxon>Chlamydomonadales</taxon>
        <taxon>Volvocaceae</taxon>
        <taxon>Gonium</taxon>
    </lineage>
</organism>
<dbReference type="Proteomes" id="UP000075714">
    <property type="component" value="Unassembled WGS sequence"/>
</dbReference>
<dbReference type="STRING" id="33097.A0A150GER9"/>
<dbReference type="SUPFAM" id="SSF51101">
    <property type="entry name" value="Mannose-binding lectins"/>
    <property type="match status" value="2"/>
</dbReference>
<feature type="region of interest" description="Disordered" evidence="1">
    <location>
        <begin position="997"/>
        <end position="1025"/>
    </location>
</feature>